<dbReference type="GO" id="GO:0005886">
    <property type="term" value="C:plasma membrane"/>
    <property type="evidence" value="ECO:0007669"/>
    <property type="project" value="UniProtKB-SubCell"/>
</dbReference>
<protein>
    <recommendedName>
        <fullName evidence="9">ABC transmembrane type-1 domain-containing protein</fullName>
    </recommendedName>
</protein>
<evidence type="ECO:0000313" key="13">
    <source>
        <dbReference type="Proteomes" id="UP000282672"/>
    </source>
</evidence>
<keyword evidence="12" id="KW-1185">Reference proteome</keyword>
<feature type="transmembrane region" description="Helical" evidence="8">
    <location>
        <begin position="448"/>
        <end position="471"/>
    </location>
</feature>
<keyword evidence="4" id="KW-1003">Cell membrane</keyword>
<dbReference type="PROSITE" id="PS50928">
    <property type="entry name" value="ABC_TM1"/>
    <property type="match status" value="2"/>
</dbReference>
<feature type="transmembrane region" description="Helical" evidence="8">
    <location>
        <begin position="245"/>
        <end position="270"/>
    </location>
</feature>
<evidence type="ECO:0000313" key="11">
    <source>
        <dbReference type="EMBL" id="RLU11958.1"/>
    </source>
</evidence>
<feature type="transmembrane region" description="Helical" evidence="8">
    <location>
        <begin position="374"/>
        <end position="404"/>
    </location>
</feature>
<proteinExistence type="inferred from homology"/>
<keyword evidence="3 8" id="KW-0813">Transport</keyword>
<evidence type="ECO:0000256" key="4">
    <source>
        <dbReference type="ARBA" id="ARBA00022475"/>
    </source>
</evidence>
<dbReference type="PANTHER" id="PTHR42929:SF5">
    <property type="entry name" value="ABC TRANSPORTER PERMEASE PROTEIN"/>
    <property type="match status" value="1"/>
</dbReference>
<feature type="domain" description="ABC transmembrane type-1" evidence="9">
    <location>
        <begin position="60"/>
        <end position="266"/>
    </location>
</feature>
<evidence type="ECO:0000256" key="2">
    <source>
        <dbReference type="ARBA" id="ARBA00007069"/>
    </source>
</evidence>
<dbReference type="Proteomes" id="UP000282672">
    <property type="component" value="Unassembled WGS sequence"/>
</dbReference>
<dbReference type="EMBL" id="PEGA01000006">
    <property type="protein sequence ID" value="RLU11958.1"/>
    <property type="molecule type" value="Genomic_DNA"/>
</dbReference>
<evidence type="ECO:0000313" key="10">
    <source>
        <dbReference type="EMBL" id="RLU09127.1"/>
    </source>
</evidence>
<comment type="caution">
    <text evidence="11">The sequence shown here is derived from an EMBL/GenBank/DDBJ whole genome shotgun (WGS) entry which is preliminary data.</text>
</comment>
<keyword evidence="5 8" id="KW-0812">Transmembrane</keyword>
<evidence type="ECO:0000259" key="9">
    <source>
        <dbReference type="PROSITE" id="PS50928"/>
    </source>
</evidence>
<evidence type="ECO:0000256" key="8">
    <source>
        <dbReference type="RuleBase" id="RU363032"/>
    </source>
</evidence>
<dbReference type="EMBL" id="PEGB01000005">
    <property type="protein sequence ID" value="RLU09127.1"/>
    <property type="molecule type" value="Genomic_DNA"/>
</dbReference>
<gene>
    <name evidence="11" type="ORF">CS076_07610</name>
    <name evidence="10" type="ORF">CS078_13320</name>
</gene>
<organism evidence="11 13">
    <name type="scientific">Pseudomonas prosekii</name>
    <dbReference type="NCBI Taxonomy" id="1148509"/>
    <lineage>
        <taxon>Bacteria</taxon>
        <taxon>Pseudomonadati</taxon>
        <taxon>Pseudomonadota</taxon>
        <taxon>Gammaproteobacteria</taxon>
        <taxon>Pseudomonadales</taxon>
        <taxon>Pseudomonadaceae</taxon>
        <taxon>Pseudomonas</taxon>
    </lineage>
</organism>
<evidence type="ECO:0000256" key="6">
    <source>
        <dbReference type="ARBA" id="ARBA00022989"/>
    </source>
</evidence>
<feature type="domain" description="ABC transmembrane type-1" evidence="9">
    <location>
        <begin position="378"/>
        <end position="565"/>
    </location>
</feature>
<feature type="transmembrane region" description="Helical" evidence="8">
    <location>
        <begin position="93"/>
        <end position="118"/>
    </location>
</feature>
<dbReference type="Pfam" id="PF00528">
    <property type="entry name" value="BPD_transp_1"/>
    <property type="match status" value="1"/>
</dbReference>
<dbReference type="Gene3D" id="1.10.3720.10">
    <property type="entry name" value="MetI-like"/>
    <property type="match status" value="2"/>
</dbReference>
<dbReference type="AlphaFoldDB" id="A0A3L8CVS3"/>
<feature type="transmembrane region" description="Helical" evidence="8">
    <location>
        <begin position="64"/>
        <end position="86"/>
    </location>
</feature>
<keyword evidence="7 8" id="KW-0472">Membrane</keyword>
<feature type="transmembrane region" description="Helical" evidence="8">
    <location>
        <begin position="205"/>
        <end position="225"/>
    </location>
</feature>
<dbReference type="PANTHER" id="PTHR42929">
    <property type="entry name" value="INNER MEMBRANE ABC TRANSPORTER PERMEASE PROTEIN YDCU-RELATED-RELATED"/>
    <property type="match status" value="1"/>
</dbReference>
<evidence type="ECO:0000313" key="12">
    <source>
        <dbReference type="Proteomes" id="UP000282140"/>
    </source>
</evidence>
<keyword evidence="6 8" id="KW-1133">Transmembrane helix</keyword>
<dbReference type="CDD" id="cd06261">
    <property type="entry name" value="TM_PBP2"/>
    <property type="match status" value="2"/>
</dbReference>
<name>A0A3L8CVS3_9PSED</name>
<evidence type="ECO:0000256" key="1">
    <source>
        <dbReference type="ARBA" id="ARBA00004651"/>
    </source>
</evidence>
<comment type="subcellular location">
    <subcellularLocation>
        <location evidence="1 8">Cell membrane</location>
        <topology evidence="1 8">Multi-pass membrane protein</topology>
    </subcellularLocation>
</comment>
<dbReference type="RefSeq" id="WP_121731748.1">
    <property type="nucleotide sequence ID" value="NZ_PEGA01000006.1"/>
</dbReference>
<reference evidence="12 13" key="1">
    <citation type="journal article" date="2018" name="Front. Microbiol.">
        <title>Discovery of Phloeophagus Beetles as a Source of Pseudomonas Strains That Produce Potentially New Bioactive Substances and Description of Pseudomonas bohemica sp. nov.</title>
        <authorList>
            <person name="Saati-Santamaria Z."/>
            <person name="Lopez-Mondejar R."/>
            <person name="Jimenez-Gomez A."/>
            <person name="Diez-Mendez A."/>
            <person name="Vetrovsky T."/>
            <person name="Igual J.M."/>
            <person name="Velazquez E."/>
            <person name="Kolarik M."/>
            <person name="Rivas R."/>
            <person name="Garcia-Fraile P."/>
        </authorList>
    </citation>
    <scope>NUCLEOTIDE SEQUENCE [LARGE SCALE GENOMIC DNA]</scope>
    <source>
        <strain evidence="11 13">A2-NA12</strain>
        <strain evidence="10 12">A2-NA13</strain>
    </source>
</reference>
<feature type="transmembrane region" description="Helical" evidence="8">
    <location>
        <begin position="416"/>
        <end position="436"/>
    </location>
</feature>
<dbReference type="Proteomes" id="UP000282140">
    <property type="component" value="Unassembled WGS sequence"/>
</dbReference>
<accession>A0A3L8CVS3</accession>
<feature type="transmembrane region" description="Helical" evidence="8">
    <location>
        <begin position="492"/>
        <end position="514"/>
    </location>
</feature>
<feature type="transmembrane region" description="Helical" evidence="8">
    <location>
        <begin position="327"/>
        <end position="354"/>
    </location>
</feature>
<dbReference type="InterPro" id="IPR035906">
    <property type="entry name" value="MetI-like_sf"/>
</dbReference>
<dbReference type="SUPFAM" id="SSF161098">
    <property type="entry name" value="MetI-like"/>
    <property type="match status" value="2"/>
</dbReference>
<feature type="transmembrane region" description="Helical" evidence="8">
    <location>
        <begin position="147"/>
        <end position="168"/>
    </location>
</feature>
<evidence type="ECO:0000256" key="3">
    <source>
        <dbReference type="ARBA" id="ARBA00022448"/>
    </source>
</evidence>
<evidence type="ECO:0000256" key="5">
    <source>
        <dbReference type="ARBA" id="ARBA00022692"/>
    </source>
</evidence>
<dbReference type="InterPro" id="IPR000515">
    <property type="entry name" value="MetI-like"/>
</dbReference>
<comment type="similarity">
    <text evidence="2">Belongs to the binding-protein-dependent transport system permease family. CysTW subfamily.</text>
</comment>
<dbReference type="GO" id="GO:0055085">
    <property type="term" value="P:transmembrane transport"/>
    <property type="evidence" value="ECO:0007669"/>
    <property type="project" value="InterPro"/>
</dbReference>
<sequence>MMMRKLLIDWGRLLLLAPVTLLILLAFVIPLLAIVPEAFGGDAVGRFLGIFGSPVYRTVIWTTVRISLEATAITLIVSFPLAWILSRATGKKALLLGLLVLIPFLTSILVRTFAWLAILGQKGLVNATLLSLGLISEPLPLLFSEPAVVWALVHSSIPMMVFALVTVLKRIDGRILLAAHTLGANPLRAWMGTVIPLAIRGIQSGVTITFLFTMSSFVAPAFLGNQRQQMLAQVIQSEIETGADWAFAAALGITLALTATLAVMVLSAVARHFSRWQRPSLVPAAKPQQQAQEVDTTLIRQPVAQPFSHGNFRSIFHLGTRLAEPTYLSVISFFILLPLVVLIPVSFSAADVLVFPPPAYSMRWFESILGSSDWATAALTSFRIGAATSVLSLFLATLTVLGFGRYFPFHGAAESVVLSPLTVPSVVFALGAYLTFAHVGLVDTEIGIIIAHTVLIFPVAYLVAFTTYTSIDPALSLAAASLGANPWRTFRTIVFPLLLPGLAIGAMLAMLLSFDESVASIFLSNLSVKTLPRKLWEGIRFNTSPESAAVSVMLLAVTCVVVIAGMAIFHMRRKKSPIEIASTSLNR</sequence>
<evidence type="ECO:0000256" key="7">
    <source>
        <dbReference type="ARBA" id="ARBA00023136"/>
    </source>
</evidence>
<feature type="transmembrane region" description="Helical" evidence="8">
    <location>
        <begin position="548"/>
        <end position="569"/>
    </location>
</feature>